<dbReference type="KEGG" id="ari:UM93_03870"/>
<dbReference type="InterPro" id="IPR016181">
    <property type="entry name" value="Acyl_CoA_acyltransferase"/>
</dbReference>
<dbReference type="GO" id="GO:0016747">
    <property type="term" value="F:acyltransferase activity, transferring groups other than amino-acyl groups"/>
    <property type="evidence" value="ECO:0007669"/>
    <property type="project" value="InterPro"/>
</dbReference>
<evidence type="ECO:0000313" key="4">
    <source>
        <dbReference type="EMBL" id="AJT42861.1"/>
    </source>
</evidence>
<evidence type="ECO:0000256" key="2">
    <source>
        <dbReference type="ARBA" id="ARBA00023315"/>
    </source>
</evidence>
<dbReference type="Gene3D" id="3.40.630.30">
    <property type="match status" value="1"/>
</dbReference>
<dbReference type="PROSITE" id="PS51186">
    <property type="entry name" value="GNAT"/>
    <property type="match status" value="1"/>
</dbReference>
<gene>
    <name evidence="4" type="ORF">UM93_03870</name>
</gene>
<dbReference type="PANTHER" id="PTHR43877:SF2">
    <property type="entry name" value="AMINOALKYLPHOSPHONATE N-ACETYLTRANSFERASE-RELATED"/>
    <property type="match status" value="1"/>
</dbReference>
<protein>
    <submittedName>
        <fullName evidence="4">Acetyltransferase</fullName>
    </submittedName>
</protein>
<dbReference type="SUPFAM" id="SSF55729">
    <property type="entry name" value="Acyl-CoA N-acyltransferases (Nat)"/>
    <property type="match status" value="1"/>
</dbReference>
<dbReference type="AlphaFoldDB" id="A0A0D4C3A1"/>
<dbReference type="InterPro" id="IPR000182">
    <property type="entry name" value="GNAT_dom"/>
</dbReference>
<organism evidence="4 5">
    <name type="scientific">Psychromicrobium lacuslunae</name>
    <dbReference type="NCBI Taxonomy" id="1618207"/>
    <lineage>
        <taxon>Bacteria</taxon>
        <taxon>Bacillati</taxon>
        <taxon>Actinomycetota</taxon>
        <taxon>Actinomycetes</taxon>
        <taxon>Micrococcales</taxon>
        <taxon>Micrococcaceae</taxon>
        <taxon>Psychromicrobium</taxon>
    </lineage>
</organism>
<dbReference type="HOGENOM" id="CLU_013985_11_1_11"/>
<keyword evidence="1 4" id="KW-0808">Transferase</keyword>
<keyword evidence="5" id="KW-1185">Reference proteome</keyword>
<evidence type="ECO:0000256" key="1">
    <source>
        <dbReference type="ARBA" id="ARBA00022679"/>
    </source>
</evidence>
<evidence type="ECO:0000259" key="3">
    <source>
        <dbReference type="PROSITE" id="PS51186"/>
    </source>
</evidence>
<dbReference type="InterPro" id="IPR050832">
    <property type="entry name" value="Bact_Acetyltransf"/>
</dbReference>
<dbReference type="OrthoDB" id="70840at2"/>
<dbReference type="PATRIC" id="fig|1618207.4.peg.788"/>
<proteinExistence type="predicted"/>
<feature type="domain" description="N-acetyltransferase" evidence="3">
    <location>
        <begin position="10"/>
        <end position="151"/>
    </location>
</feature>
<dbReference type="PANTHER" id="PTHR43877">
    <property type="entry name" value="AMINOALKYLPHOSPHONATE N-ACETYLTRANSFERASE-RELATED-RELATED"/>
    <property type="match status" value="1"/>
</dbReference>
<sequence>MHQRHRLIQPLLAELAIEYSSRYGQSRREVHQELLNYPAAEFSPPDGDFLVLLEAGQPVAGGAFRRYDRETAELKRIWTHSEHRRRGLAVRVLAELEAEADRRGYQQIYLTTGPRQPEAKALYLAAGYRAEFDLQADPESIGPLPFRKELST</sequence>
<keyword evidence="2" id="KW-0012">Acyltransferase</keyword>
<dbReference type="Proteomes" id="UP000061839">
    <property type="component" value="Chromosome"/>
</dbReference>
<dbReference type="EMBL" id="CP011005">
    <property type="protein sequence ID" value="AJT42861.1"/>
    <property type="molecule type" value="Genomic_DNA"/>
</dbReference>
<dbReference type="Pfam" id="PF00583">
    <property type="entry name" value="Acetyltransf_1"/>
    <property type="match status" value="1"/>
</dbReference>
<evidence type="ECO:0000313" key="5">
    <source>
        <dbReference type="Proteomes" id="UP000061839"/>
    </source>
</evidence>
<reference evidence="4 5" key="1">
    <citation type="journal article" date="2015" name="Genome Announc.">
        <title>Complete Genome Sequencing of Protease-Producing Novel Arthrobacter sp. Strain IHBB 11108 Using PacBio Single-Molecule Real-Time Sequencing Technology.</title>
        <authorList>
            <person name="Kiran S."/>
            <person name="Swarnkar M.K."/>
            <person name="Pal M."/>
            <person name="Thakur R."/>
            <person name="Tewari R."/>
            <person name="Singh A.K."/>
            <person name="Gulati A."/>
        </authorList>
    </citation>
    <scope>NUCLEOTIDE SEQUENCE [LARGE SCALE GENOMIC DNA]</scope>
    <source>
        <strain evidence="4 5">IHBB 11108</strain>
    </source>
</reference>
<dbReference type="STRING" id="1618207.UM93_03870"/>
<name>A0A0D4C3A1_9MICC</name>
<dbReference type="CDD" id="cd04301">
    <property type="entry name" value="NAT_SF"/>
    <property type="match status" value="1"/>
</dbReference>
<accession>A0A0D4C3A1</accession>